<proteinExistence type="inferred from homology"/>
<dbReference type="PANTHER" id="PTHR43133:SF8">
    <property type="entry name" value="RNA POLYMERASE SIGMA FACTOR HI_1459-RELATED"/>
    <property type="match status" value="1"/>
</dbReference>
<evidence type="ECO:0000313" key="7">
    <source>
        <dbReference type="EMBL" id="AEM88543.1"/>
    </source>
</evidence>
<evidence type="ECO:0000256" key="2">
    <source>
        <dbReference type="ARBA" id="ARBA00023015"/>
    </source>
</evidence>
<dbReference type="InterPro" id="IPR013325">
    <property type="entry name" value="RNA_pol_sigma_r2"/>
</dbReference>
<feature type="domain" description="RES" evidence="6">
    <location>
        <begin position="42"/>
        <end position="185"/>
    </location>
</feature>
<dbReference type="PANTHER" id="PTHR43133">
    <property type="entry name" value="RNA POLYMERASE ECF-TYPE SIGMA FACTO"/>
    <property type="match status" value="1"/>
</dbReference>
<keyword evidence="5" id="KW-0804">Transcription</keyword>
<dbReference type="GO" id="GO:0006352">
    <property type="term" value="P:DNA-templated transcription initiation"/>
    <property type="evidence" value="ECO:0007669"/>
    <property type="project" value="InterPro"/>
</dbReference>
<evidence type="ECO:0000256" key="3">
    <source>
        <dbReference type="ARBA" id="ARBA00023082"/>
    </source>
</evidence>
<dbReference type="KEGG" id="svl:Strvi_9256"/>
<organism evidence="7 8">
    <name type="scientific">Streptomyces violaceusniger (strain Tu 4113)</name>
    <dbReference type="NCBI Taxonomy" id="653045"/>
    <lineage>
        <taxon>Bacteria</taxon>
        <taxon>Bacillati</taxon>
        <taxon>Actinomycetota</taxon>
        <taxon>Actinomycetes</taxon>
        <taxon>Kitasatosporales</taxon>
        <taxon>Streptomycetaceae</taxon>
        <taxon>Streptomyces</taxon>
        <taxon>Streptomyces violaceusniger group</taxon>
    </lineage>
</organism>
<dbReference type="GO" id="GO:0016987">
    <property type="term" value="F:sigma factor activity"/>
    <property type="evidence" value="ECO:0007669"/>
    <property type="project" value="UniProtKB-KW"/>
</dbReference>
<dbReference type="SUPFAM" id="SSF88659">
    <property type="entry name" value="Sigma3 and sigma4 domains of RNA polymerase sigma factors"/>
    <property type="match status" value="1"/>
</dbReference>
<geneLocation type="plasmid" evidence="7 8">
    <name>pSTRVI01</name>
</geneLocation>
<keyword evidence="3" id="KW-0731">Sigma factor</keyword>
<dbReference type="InterPro" id="IPR013249">
    <property type="entry name" value="RNA_pol_sigma70_r4_t2"/>
</dbReference>
<sequence length="401" mass="44717">MSVLRPPSQPLVGEAFRMPEGTSLHRVHHERRGPTAFNPVVENSYFFGERFDGTPEDPYPFLYAALTPETALAETVLRAVPFNEGGVRLIPPQIIAGRRLAELKTTEPLALLDLTSAAALARVGASSALVLADSGEYGRTRAWAALLREHNPWAQGFVWPSFSSHPEHRVVLFGDRCPSNILVEVKSAPLNPMRANNLLRAFRAQVLPPQDPPGPFDEALPFREPPQLAKEKEGDDFVSFFKAHFSQVCRILNARQNDWELAQDAASRAFEIAYRRWPDVCAHPNRVGWVVITGRRILMRVHRIQAKHPVQHLGDTGLNVPCEDLDPAITTVEKVALHAAIGNLARDKRECFVMHYVLHYSVADVADFLQIPPGTVKSRLSAARRDLRDALGHDFRKGGTR</sequence>
<evidence type="ECO:0000259" key="6">
    <source>
        <dbReference type="SMART" id="SM00953"/>
    </source>
</evidence>
<name>G2PGP7_STRV4</name>
<dbReference type="HOGENOM" id="CLU_686807_0_0_11"/>
<dbReference type="Pfam" id="PF08281">
    <property type="entry name" value="Sigma70_r4_2"/>
    <property type="match status" value="1"/>
</dbReference>
<evidence type="ECO:0000256" key="5">
    <source>
        <dbReference type="ARBA" id="ARBA00023163"/>
    </source>
</evidence>
<gene>
    <name evidence="7" type="ORF">Strvi_9256</name>
</gene>
<keyword evidence="8" id="KW-1185">Reference proteome</keyword>
<dbReference type="InterPro" id="IPR013324">
    <property type="entry name" value="RNA_pol_sigma_r3/r4-like"/>
</dbReference>
<dbReference type="Gene3D" id="1.10.10.10">
    <property type="entry name" value="Winged helix-like DNA-binding domain superfamily/Winged helix DNA-binding domain"/>
    <property type="match status" value="1"/>
</dbReference>
<dbReference type="Pfam" id="PF08808">
    <property type="entry name" value="RES"/>
    <property type="match status" value="1"/>
</dbReference>
<evidence type="ECO:0000256" key="4">
    <source>
        <dbReference type="ARBA" id="ARBA00023125"/>
    </source>
</evidence>
<dbReference type="SUPFAM" id="SSF88946">
    <property type="entry name" value="Sigma2 domain of RNA polymerase sigma factors"/>
    <property type="match status" value="1"/>
</dbReference>
<dbReference type="InterPro" id="IPR039425">
    <property type="entry name" value="RNA_pol_sigma-70-like"/>
</dbReference>
<dbReference type="SMART" id="SM00953">
    <property type="entry name" value="RES"/>
    <property type="match status" value="1"/>
</dbReference>
<keyword evidence="4" id="KW-0238">DNA-binding</keyword>
<reference evidence="7" key="1">
    <citation type="submission" date="2011-08" db="EMBL/GenBank/DDBJ databases">
        <title>Complete sequence of plasmid 1 of Streptomyces violaceusniger Tu 4113.</title>
        <authorList>
            <consortium name="US DOE Joint Genome Institute"/>
            <person name="Lucas S."/>
            <person name="Han J."/>
            <person name="Lapidus A."/>
            <person name="Cheng J.-F."/>
            <person name="Goodwin L."/>
            <person name="Pitluck S."/>
            <person name="Peters L."/>
            <person name="Ivanova N."/>
            <person name="Daligault H."/>
            <person name="Detter J.C."/>
            <person name="Han C."/>
            <person name="Tapia R."/>
            <person name="Land M."/>
            <person name="Hauser L."/>
            <person name="Kyrpides N."/>
            <person name="Ivanova N."/>
            <person name="Pagani I."/>
            <person name="Hagen A."/>
            <person name="Katz L."/>
            <person name="Fiedler H.-P."/>
            <person name="Keasling J."/>
            <person name="Fortman J."/>
            <person name="Woyke T."/>
        </authorList>
    </citation>
    <scope>NUCLEOTIDE SEQUENCE [LARGE SCALE GENOMIC DNA]</scope>
    <source>
        <strain evidence="7">Tu 4113</strain>
        <plasmid evidence="7">pSTRVI01</plasmid>
    </source>
</reference>
<dbReference type="InterPro" id="IPR036388">
    <property type="entry name" value="WH-like_DNA-bd_sf"/>
</dbReference>
<dbReference type="AlphaFoldDB" id="G2PGP7"/>
<dbReference type="GO" id="GO:0003677">
    <property type="term" value="F:DNA binding"/>
    <property type="evidence" value="ECO:0007669"/>
    <property type="project" value="UniProtKB-KW"/>
</dbReference>
<keyword evidence="2" id="KW-0805">Transcription regulation</keyword>
<accession>G2PGP7</accession>
<protein>
    <submittedName>
        <fullName evidence="7">RNA polymerase, sigma-24 subunit, ECF subfamily</fullName>
    </submittedName>
</protein>
<dbReference type="InterPro" id="IPR014914">
    <property type="entry name" value="RES_dom"/>
</dbReference>
<evidence type="ECO:0000313" key="8">
    <source>
        <dbReference type="Proteomes" id="UP000008703"/>
    </source>
</evidence>
<comment type="similarity">
    <text evidence="1">Belongs to the sigma-70 factor family. ECF subfamily.</text>
</comment>
<dbReference type="CDD" id="cd06171">
    <property type="entry name" value="Sigma70_r4"/>
    <property type="match status" value="1"/>
</dbReference>
<dbReference type="Proteomes" id="UP000008703">
    <property type="component" value="Plasmid pSTRVI01"/>
</dbReference>
<evidence type="ECO:0000256" key="1">
    <source>
        <dbReference type="ARBA" id="ARBA00010641"/>
    </source>
</evidence>
<keyword evidence="7" id="KW-0614">Plasmid</keyword>
<dbReference type="EMBL" id="CP002995">
    <property type="protein sequence ID" value="AEM88543.1"/>
    <property type="molecule type" value="Genomic_DNA"/>
</dbReference>